<dbReference type="GO" id="GO:0001761">
    <property type="term" value="F:beta-alanine transmembrane transporter activity"/>
    <property type="evidence" value="ECO:0007669"/>
    <property type="project" value="TreeGrafter"/>
</dbReference>
<comment type="caution">
    <text evidence="7">The sequence shown here is derived from an EMBL/GenBank/DDBJ whole genome shotgun (WGS) entry which is preliminary data.</text>
</comment>
<dbReference type="GO" id="GO:0089718">
    <property type="term" value="P:amino acid import across plasma membrane"/>
    <property type="evidence" value="ECO:0007669"/>
    <property type="project" value="TreeGrafter"/>
</dbReference>
<name>A0A401RKX3_CHIPU</name>
<evidence type="ECO:0000256" key="1">
    <source>
        <dbReference type="ARBA" id="ARBA00004141"/>
    </source>
</evidence>
<dbReference type="InterPro" id="IPR000175">
    <property type="entry name" value="Na/ntran_symport"/>
</dbReference>
<dbReference type="Pfam" id="PF00209">
    <property type="entry name" value="SNF"/>
    <property type="match status" value="1"/>
</dbReference>
<evidence type="ECO:0000256" key="6">
    <source>
        <dbReference type="SAM" id="Phobius"/>
    </source>
</evidence>
<dbReference type="OrthoDB" id="10426890at2759"/>
<dbReference type="STRING" id="137246.A0A401RKX3"/>
<keyword evidence="3 6" id="KW-0812">Transmembrane</keyword>
<evidence type="ECO:0000313" key="7">
    <source>
        <dbReference type="EMBL" id="GCC18841.1"/>
    </source>
</evidence>
<protein>
    <submittedName>
        <fullName evidence="7">Uncharacterized protein</fullName>
    </submittedName>
</protein>
<dbReference type="EMBL" id="BEZZ01004637">
    <property type="protein sequence ID" value="GCC18841.1"/>
    <property type="molecule type" value="Genomic_DNA"/>
</dbReference>
<dbReference type="GO" id="GO:0005886">
    <property type="term" value="C:plasma membrane"/>
    <property type="evidence" value="ECO:0007669"/>
    <property type="project" value="TreeGrafter"/>
</dbReference>
<dbReference type="GO" id="GO:0015374">
    <property type="term" value="F:neutral, basic amino acid:sodium:chloride symporter activity"/>
    <property type="evidence" value="ECO:0007669"/>
    <property type="project" value="TreeGrafter"/>
</dbReference>
<keyword evidence="8" id="KW-1185">Reference proteome</keyword>
<dbReference type="GO" id="GO:0022858">
    <property type="term" value="F:alanine transmembrane transporter activity"/>
    <property type="evidence" value="ECO:0007669"/>
    <property type="project" value="TreeGrafter"/>
</dbReference>
<dbReference type="PANTHER" id="PTHR11616:SF286">
    <property type="entry name" value="SODIUM- AND CHLORIDE-DEPENDENT NEUTRAL AND BASIC AMINO ACID TRANSPORTER B(0+)"/>
    <property type="match status" value="1"/>
</dbReference>
<dbReference type="InterPro" id="IPR037272">
    <property type="entry name" value="SNS_sf"/>
</dbReference>
<comment type="subcellular location">
    <subcellularLocation>
        <location evidence="1">Membrane</location>
        <topology evidence="1">Multi-pass membrane protein</topology>
    </subcellularLocation>
</comment>
<dbReference type="PROSITE" id="PS50267">
    <property type="entry name" value="NA_NEUROTRAN_SYMP_3"/>
    <property type="match status" value="1"/>
</dbReference>
<evidence type="ECO:0000256" key="4">
    <source>
        <dbReference type="ARBA" id="ARBA00022989"/>
    </source>
</evidence>
<dbReference type="Proteomes" id="UP000287033">
    <property type="component" value="Unassembled WGS sequence"/>
</dbReference>
<evidence type="ECO:0000256" key="2">
    <source>
        <dbReference type="ARBA" id="ARBA00022448"/>
    </source>
</evidence>
<dbReference type="PANTHER" id="PTHR11616">
    <property type="entry name" value="SODIUM/CHLORIDE DEPENDENT TRANSPORTER"/>
    <property type="match status" value="1"/>
</dbReference>
<feature type="transmembrane region" description="Helical" evidence="6">
    <location>
        <begin position="62"/>
        <end position="81"/>
    </location>
</feature>
<reference evidence="7 8" key="1">
    <citation type="journal article" date="2018" name="Nat. Ecol. Evol.">
        <title>Shark genomes provide insights into elasmobranch evolution and the origin of vertebrates.</title>
        <authorList>
            <person name="Hara Y"/>
            <person name="Yamaguchi K"/>
            <person name="Onimaru K"/>
            <person name="Kadota M"/>
            <person name="Koyanagi M"/>
            <person name="Keeley SD"/>
            <person name="Tatsumi K"/>
            <person name="Tanaka K"/>
            <person name="Motone F"/>
            <person name="Kageyama Y"/>
            <person name="Nozu R"/>
            <person name="Adachi N"/>
            <person name="Nishimura O"/>
            <person name="Nakagawa R"/>
            <person name="Tanegashima C"/>
            <person name="Kiyatake I"/>
            <person name="Matsumoto R"/>
            <person name="Murakumo K"/>
            <person name="Nishida K"/>
            <person name="Terakita A"/>
            <person name="Kuratani S"/>
            <person name="Sato K"/>
            <person name="Hyodo S Kuraku.S."/>
        </authorList>
    </citation>
    <scope>NUCLEOTIDE SEQUENCE [LARGE SCALE GENOMIC DNA]</scope>
</reference>
<accession>A0A401RKX3</accession>
<proteinExistence type="predicted"/>
<sequence length="94" mass="10356">PICNLTLNDGCFEIVNTTWLQANNESCPNGSEISIPQQGPSEQYWDKAVLRRSSSIDETGEIIWYLALCLLLAWLIVGAALSKGIKSSGKVNDW</sequence>
<gene>
    <name evidence="7" type="ORF">chiPu_0021724</name>
</gene>
<dbReference type="AlphaFoldDB" id="A0A401RKX3"/>
<keyword evidence="2" id="KW-0813">Transport</keyword>
<dbReference type="GO" id="GO:1901235">
    <property type="term" value="F:(R)-carnitine transmembrane transporter activity"/>
    <property type="evidence" value="ECO:0007669"/>
    <property type="project" value="TreeGrafter"/>
</dbReference>
<keyword evidence="5 6" id="KW-0472">Membrane</keyword>
<feature type="non-terminal residue" evidence="7">
    <location>
        <position position="1"/>
    </location>
</feature>
<organism evidence="7 8">
    <name type="scientific">Chiloscyllium punctatum</name>
    <name type="common">Brownbanded bambooshark</name>
    <name type="synonym">Hemiscyllium punctatum</name>
    <dbReference type="NCBI Taxonomy" id="137246"/>
    <lineage>
        <taxon>Eukaryota</taxon>
        <taxon>Metazoa</taxon>
        <taxon>Chordata</taxon>
        <taxon>Craniata</taxon>
        <taxon>Vertebrata</taxon>
        <taxon>Chondrichthyes</taxon>
        <taxon>Elasmobranchii</taxon>
        <taxon>Galeomorphii</taxon>
        <taxon>Galeoidea</taxon>
        <taxon>Orectolobiformes</taxon>
        <taxon>Hemiscylliidae</taxon>
        <taxon>Chiloscyllium</taxon>
    </lineage>
</organism>
<dbReference type="GO" id="GO:0015657">
    <property type="term" value="F:branched-chain amino acid:sodium symporter activity"/>
    <property type="evidence" value="ECO:0007669"/>
    <property type="project" value="TreeGrafter"/>
</dbReference>
<evidence type="ECO:0000256" key="5">
    <source>
        <dbReference type="ARBA" id="ARBA00023136"/>
    </source>
</evidence>
<keyword evidence="4 6" id="KW-1133">Transmembrane helix</keyword>
<evidence type="ECO:0000256" key="3">
    <source>
        <dbReference type="ARBA" id="ARBA00022692"/>
    </source>
</evidence>
<evidence type="ECO:0000313" key="8">
    <source>
        <dbReference type="Proteomes" id="UP000287033"/>
    </source>
</evidence>
<dbReference type="SUPFAM" id="SSF161070">
    <property type="entry name" value="SNF-like"/>
    <property type="match status" value="1"/>
</dbReference>